<dbReference type="eggNOG" id="COG0524">
    <property type="taxonomic scope" value="Bacteria"/>
</dbReference>
<keyword evidence="7" id="KW-1185">Reference proteome</keyword>
<dbReference type="STRING" id="656519.Halsa_0744"/>
<evidence type="ECO:0000313" key="7">
    <source>
        <dbReference type="Proteomes" id="UP000007434"/>
    </source>
</evidence>
<feature type="domain" description="Carbohydrate kinase PfkB" evidence="5">
    <location>
        <begin position="16"/>
        <end position="260"/>
    </location>
</feature>
<dbReference type="Pfam" id="PF00294">
    <property type="entry name" value="PfkB"/>
    <property type="match status" value="1"/>
</dbReference>
<dbReference type="KEGG" id="has:Halsa_0744"/>
<keyword evidence="2 4" id="KW-0808">Transferase</keyword>
<dbReference type="Gene3D" id="3.40.1190.20">
    <property type="match status" value="1"/>
</dbReference>
<dbReference type="PRINTS" id="PR00990">
    <property type="entry name" value="RIBOKINASE"/>
</dbReference>
<dbReference type="PANTHER" id="PTHR43085">
    <property type="entry name" value="HEXOKINASE FAMILY MEMBER"/>
    <property type="match status" value="1"/>
</dbReference>
<dbReference type="InterPro" id="IPR002173">
    <property type="entry name" value="Carboh/pur_kinase_PfkB_CS"/>
</dbReference>
<keyword evidence="3 4" id="KW-0418">Kinase</keyword>
<accession>E4RMX6</accession>
<proteinExistence type="inferred from homology"/>
<dbReference type="GO" id="GO:0006000">
    <property type="term" value="P:fructose metabolic process"/>
    <property type="evidence" value="ECO:0007669"/>
    <property type="project" value="UniProtKB-ARBA"/>
</dbReference>
<dbReference type="EMBL" id="CP002304">
    <property type="protein sequence ID" value="ADQ14193.1"/>
    <property type="molecule type" value="Genomic_DNA"/>
</dbReference>
<evidence type="ECO:0000259" key="5">
    <source>
        <dbReference type="Pfam" id="PF00294"/>
    </source>
</evidence>
<dbReference type="InterPro" id="IPR002139">
    <property type="entry name" value="Ribo/fructo_kinase"/>
</dbReference>
<name>E4RMX6_HALHG</name>
<evidence type="ECO:0000256" key="2">
    <source>
        <dbReference type="ARBA" id="ARBA00022679"/>
    </source>
</evidence>
<gene>
    <name evidence="6" type="ordered locus">Halsa_0744</name>
</gene>
<reference evidence="6 7" key="2">
    <citation type="journal article" date="2011" name="J. Bacteriol.">
        <title>Complete Genome Sequence of the Haloalkaliphilic, Hydrogen Producing Halanaerobium hydrogenoformans.</title>
        <authorList>
            <person name="Brown S.D."/>
            <person name="Begemann M.B."/>
            <person name="Mormile M.R."/>
            <person name="Wall J.D."/>
            <person name="Han C.S."/>
            <person name="Goodwin L.A."/>
            <person name="Pitluck S."/>
            <person name="Land M.L."/>
            <person name="Hauser L.J."/>
            <person name="Elias D.A."/>
        </authorList>
    </citation>
    <scope>NUCLEOTIDE SEQUENCE [LARGE SCALE GENOMIC DNA]</scope>
    <source>
        <strain evidence="7">sapolanicus</strain>
    </source>
</reference>
<evidence type="ECO:0000256" key="4">
    <source>
        <dbReference type="RuleBase" id="RU003704"/>
    </source>
</evidence>
<dbReference type="InterPro" id="IPR011611">
    <property type="entry name" value="PfkB_dom"/>
</dbReference>
<comment type="similarity">
    <text evidence="1 4">Belongs to the carbohydrate kinase PfkB family.</text>
</comment>
<dbReference type="PANTHER" id="PTHR43085:SF41">
    <property type="entry name" value="FRUCTOSELYSINE 6-KINASE"/>
    <property type="match status" value="1"/>
</dbReference>
<dbReference type="SUPFAM" id="SSF53613">
    <property type="entry name" value="Ribokinase-like"/>
    <property type="match status" value="1"/>
</dbReference>
<dbReference type="AlphaFoldDB" id="E4RMX6"/>
<dbReference type="InterPro" id="IPR050306">
    <property type="entry name" value="PfkB_Carbo_kinase"/>
</dbReference>
<dbReference type="PROSITE" id="PS00584">
    <property type="entry name" value="PFKB_KINASES_2"/>
    <property type="match status" value="1"/>
</dbReference>
<evidence type="ECO:0000256" key="1">
    <source>
        <dbReference type="ARBA" id="ARBA00010688"/>
    </source>
</evidence>
<protein>
    <submittedName>
        <fullName evidence="6">PfkB domain protein</fullName>
    </submittedName>
</protein>
<reference evidence="6 7" key="1">
    <citation type="submission" date="2010-11" db="EMBL/GenBank/DDBJ databases">
        <title>Complete sequence of Halanaerobium sp. sapolanicus.</title>
        <authorList>
            <consortium name="US DOE Joint Genome Institute"/>
            <person name="Lucas S."/>
            <person name="Copeland A."/>
            <person name="Lapidus A."/>
            <person name="Cheng J.-F."/>
            <person name="Bruce D."/>
            <person name="Goodwin L."/>
            <person name="Pitluck S."/>
            <person name="Davenport K."/>
            <person name="Detter J.C."/>
            <person name="Han C."/>
            <person name="Tapia R."/>
            <person name="Land M."/>
            <person name="Hauser L."/>
            <person name="Jeffries C."/>
            <person name="Kyrpides N."/>
            <person name="Ivanova N."/>
            <person name="Mikhailova N."/>
            <person name="Begemann M.B."/>
            <person name="Mormile M.R."/>
            <person name="Wall J.D."/>
            <person name="Elias D.A."/>
            <person name="Woyke T."/>
        </authorList>
    </citation>
    <scope>NUCLEOTIDE SEQUENCE [LARGE SCALE GENOMIC DNA]</scope>
    <source>
        <strain evidence="7">sapolanicus</strain>
    </source>
</reference>
<dbReference type="OrthoDB" id="9775849at2"/>
<dbReference type="InterPro" id="IPR029056">
    <property type="entry name" value="Ribokinase-like"/>
</dbReference>
<dbReference type="HOGENOM" id="CLU_027634_13_0_9"/>
<evidence type="ECO:0000256" key="3">
    <source>
        <dbReference type="ARBA" id="ARBA00022777"/>
    </source>
</evidence>
<sequence length="281" mass="31500">MKYDIFAVGDNVADYYPEQKKIYAGGGAFNVAVIARRLGAKTAYYGAFGTDENAKFLYDTLKKEKVAYPVNDIRKGRNAVSIIEKTDGISRVKGVDKGVYKNLNLNKTVLEIIKNSKIVHTNIYSYFEDYLKKIEDKAIISFDFSHLRNKSYISEISKMVDIAFFSKPKTDENPREFINWAAEQGAKAVILTLGSKGVLMNYQDQLIKKEAKNTKLRDTLGAGDAFIAGFLNNFKDSKNYEAALEKGLEQAAKNCQINGALGVAALREEDIILENDIHQDF</sequence>
<dbReference type="GO" id="GO:0008865">
    <property type="term" value="F:fructokinase activity"/>
    <property type="evidence" value="ECO:0007669"/>
    <property type="project" value="UniProtKB-ARBA"/>
</dbReference>
<dbReference type="Proteomes" id="UP000007434">
    <property type="component" value="Chromosome"/>
</dbReference>
<evidence type="ECO:0000313" key="6">
    <source>
        <dbReference type="EMBL" id="ADQ14193.1"/>
    </source>
</evidence>
<dbReference type="RefSeq" id="WP_013405284.1">
    <property type="nucleotide sequence ID" value="NC_014654.1"/>
</dbReference>
<organism evidence="6 7">
    <name type="scientific">Halanaerobium hydrogeniformans</name>
    <name type="common">Halanaerobium sp. (strain sapolanicus)</name>
    <dbReference type="NCBI Taxonomy" id="656519"/>
    <lineage>
        <taxon>Bacteria</taxon>
        <taxon>Bacillati</taxon>
        <taxon>Bacillota</taxon>
        <taxon>Clostridia</taxon>
        <taxon>Halanaerobiales</taxon>
        <taxon>Halanaerobiaceae</taxon>
        <taxon>Halanaerobium</taxon>
    </lineage>
</organism>